<dbReference type="GO" id="GO:0003676">
    <property type="term" value="F:nucleic acid binding"/>
    <property type="evidence" value="ECO:0007669"/>
    <property type="project" value="InterPro"/>
</dbReference>
<dbReference type="GO" id="GO:0005634">
    <property type="term" value="C:nucleus"/>
    <property type="evidence" value="ECO:0007669"/>
    <property type="project" value="TreeGrafter"/>
</dbReference>
<feature type="domain" description="ATP-dependent helicase C-terminal" evidence="1">
    <location>
        <begin position="1"/>
        <end position="72"/>
    </location>
</feature>
<organism evidence="2 3">
    <name type="scientific">Aquarana catesbeiana</name>
    <name type="common">American bullfrog</name>
    <name type="synonym">Rana catesbeiana</name>
    <dbReference type="NCBI Taxonomy" id="8400"/>
    <lineage>
        <taxon>Eukaryota</taxon>
        <taxon>Metazoa</taxon>
        <taxon>Chordata</taxon>
        <taxon>Craniata</taxon>
        <taxon>Vertebrata</taxon>
        <taxon>Euteleostomi</taxon>
        <taxon>Amphibia</taxon>
        <taxon>Batrachia</taxon>
        <taxon>Anura</taxon>
        <taxon>Neobatrachia</taxon>
        <taxon>Ranoidea</taxon>
        <taxon>Ranidae</taxon>
        <taxon>Aquarana</taxon>
    </lineage>
</organism>
<sequence>MVGMPYPNIRSPELQEKMAYLDKTVPKTSGVSAGRALLENLCMKSVNQSIGRAIRHRGDYASIVLLDHRYSQPAILSKLPQWIRNSTEIKPTFGPAFASIRKFFQMKKTNSTLTS</sequence>
<dbReference type="Proteomes" id="UP000228934">
    <property type="component" value="Unassembled WGS sequence"/>
</dbReference>
<protein>
    <recommendedName>
        <fullName evidence="1">ATP-dependent helicase C-terminal domain-containing protein</fullName>
    </recommendedName>
</protein>
<name>A0A2G9SA60_AQUCT</name>
<dbReference type="GO" id="GO:0006139">
    <property type="term" value="P:nucleobase-containing compound metabolic process"/>
    <property type="evidence" value="ECO:0007669"/>
    <property type="project" value="InterPro"/>
</dbReference>
<dbReference type="InterPro" id="IPR027417">
    <property type="entry name" value="P-loop_NTPase"/>
</dbReference>
<dbReference type="PANTHER" id="PTHR11472:SF41">
    <property type="entry name" value="ATP-DEPENDENT DNA HELICASE DDX11-RELATED"/>
    <property type="match status" value="1"/>
</dbReference>
<dbReference type="GO" id="GO:0016818">
    <property type="term" value="F:hydrolase activity, acting on acid anhydrides, in phosphorus-containing anhydrides"/>
    <property type="evidence" value="ECO:0007669"/>
    <property type="project" value="InterPro"/>
</dbReference>
<dbReference type="Gene3D" id="3.40.50.300">
    <property type="entry name" value="P-loop containing nucleotide triphosphate hydrolases"/>
    <property type="match status" value="1"/>
</dbReference>
<reference evidence="3" key="1">
    <citation type="journal article" date="2017" name="Nat. Commun.">
        <title>The North American bullfrog draft genome provides insight into hormonal regulation of long noncoding RNA.</title>
        <authorList>
            <person name="Hammond S.A."/>
            <person name="Warren R.L."/>
            <person name="Vandervalk B.P."/>
            <person name="Kucuk E."/>
            <person name="Khan H."/>
            <person name="Gibb E.A."/>
            <person name="Pandoh P."/>
            <person name="Kirk H."/>
            <person name="Zhao Y."/>
            <person name="Jones M."/>
            <person name="Mungall A.J."/>
            <person name="Coope R."/>
            <person name="Pleasance S."/>
            <person name="Moore R.A."/>
            <person name="Holt R.A."/>
            <person name="Round J.M."/>
            <person name="Ohora S."/>
            <person name="Walle B.V."/>
            <person name="Veldhoen N."/>
            <person name="Helbing C.C."/>
            <person name="Birol I."/>
        </authorList>
    </citation>
    <scope>NUCLEOTIDE SEQUENCE [LARGE SCALE GENOMIC DNA]</scope>
</reference>
<dbReference type="InterPro" id="IPR045028">
    <property type="entry name" value="DinG/Rad3-like"/>
</dbReference>
<evidence type="ECO:0000313" key="3">
    <source>
        <dbReference type="Proteomes" id="UP000228934"/>
    </source>
</evidence>
<dbReference type="EMBL" id="KV925698">
    <property type="protein sequence ID" value="PIO37049.1"/>
    <property type="molecule type" value="Genomic_DNA"/>
</dbReference>
<evidence type="ECO:0000313" key="2">
    <source>
        <dbReference type="EMBL" id="PIO37049.1"/>
    </source>
</evidence>
<dbReference type="Pfam" id="PF13307">
    <property type="entry name" value="Helicase_C_2"/>
    <property type="match status" value="1"/>
</dbReference>
<dbReference type="OrthoDB" id="267079at2759"/>
<dbReference type="SMART" id="SM00491">
    <property type="entry name" value="HELICc2"/>
    <property type="match status" value="1"/>
</dbReference>
<dbReference type="GO" id="GO:0005524">
    <property type="term" value="F:ATP binding"/>
    <property type="evidence" value="ECO:0007669"/>
    <property type="project" value="InterPro"/>
</dbReference>
<evidence type="ECO:0000259" key="1">
    <source>
        <dbReference type="SMART" id="SM00491"/>
    </source>
</evidence>
<accession>A0A2G9SA60</accession>
<dbReference type="InterPro" id="IPR006555">
    <property type="entry name" value="ATP-dep_Helicase_C"/>
</dbReference>
<proteinExistence type="predicted"/>
<dbReference type="GO" id="GO:0034085">
    <property type="term" value="P:establishment of sister chromatid cohesion"/>
    <property type="evidence" value="ECO:0007669"/>
    <property type="project" value="TreeGrafter"/>
</dbReference>
<keyword evidence="3" id="KW-1185">Reference proteome</keyword>
<dbReference type="AlphaFoldDB" id="A0A2G9SA60"/>
<dbReference type="GO" id="GO:0003678">
    <property type="term" value="F:DNA helicase activity"/>
    <property type="evidence" value="ECO:0007669"/>
    <property type="project" value="TreeGrafter"/>
</dbReference>
<gene>
    <name evidence="2" type="ORF">AB205_0140670</name>
</gene>
<dbReference type="PANTHER" id="PTHR11472">
    <property type="entry name" value="DNA REPAIR DEAD HELICASE RAD3/XP-D SUBFAMILY MEMBER"/>
    <property type="match status" value="1"/>
</dbReference>